<organism evidence="3 4">
    <name type="scientific">Silvibacterium dinghuense</name>
    <dbReference type="NCBI Taxonomy" id="1560006"/>
    <lineage>
        <taxon>Bacteria</taxon>
        <taxon>Pseudomonadati</taxon>
        <taxon>Acidobacteriota</taxon>
        <taxon>Terriglobia</taxon>
        <taxon>Terriglobales</taxon>
        <taxon>Acidobacteriaceae</taxon>
        <taxon>Silvibacterium</taxon>
    </lineage>
</organism>
<dbReference type="PANTHER" id="PTHR10788">
    <property type="entry name" value="TREHALOSE-6-PHOSPHATE SYNTHASE"/>
    <property type="match status" value="1"/>
</dbReference>
<dbReference type="GO" id="GO:0005992">
    <property type="term" value="P:trehalose biosynthetic process"/>
    <property type="evidence" value="ECO:0007669"/>
    <property type="project" value="InterPro"/>
</dbReference>
<keyword evidence="2" id="KW-0812">Transmembrane</keyword>
<keyword evidence="4" id="KW-1185">Reference proteome</keyword>
<dbReference type="Pfam" id="PF00982">
    <property type="entry name" value="Glyco_transf_20"/>
    <property type="match status" value="1"/>
</dbReference>
<comment type="caution">
    <text evidence="3">The sequence shown here is derived from an EMBL/GenBank/DDBJ whole genome shotgun (WGS) entry which is preliminary data.</text>
</comment>
<dbReference type="AlphaFoldDB" id="A0A4Q1SJ27"/>
<name>A0A4Q1SJ27_9BACT</name>
<protein>
    <submittedName>
        <fullName evidence="3">Trehalose-6-phosphate synthase</fullName>
    </submittedName>
</protein>
<dbReference type="InterPro" id="IPR001830">
    <property type="entry name" value="Glyco_trans_20"/>
</dbReference>
<comment type="similarity">
    <text evidence="1">Belongs to the glycosyltransferase 20 family.</text>
</comment>
<evidence type="ECO:0000256" key="2">
    <source>
        <dbReference type="SAM" id="Phobius"/>
    </source>
</evidence>
<evidence type="ECO:0000313" key="4">
    <source>
        <dbReference type="Proteomes" id="UP000290253"/>
    </source>
</evidence>
<sequence>MRILSLRLIVALVFGVTLVSVVSSWYQVRTTKDALRLDLERKAETFSDSLAVIPEPYLQRGDIAGLLATLHRFDGRDHLIGTTVYDRNGFILANTGNIRSLTRTTPQIIRDAIARNSTETNYMRSGFRRLYIVAAPIPAATEDMAGGILVVYDTDYIRAQVFHIWIQAFAHIALQVLVIVAITLLIVRWSLVGPIARAAEWMKRLRTDRHAQPPSPKDLDFLSSLAKEVAPLAESMRQARAAAEIEASLRNRNESVWTAQRLADHVRNKLGGSNLFVVSNREPYIHSRQDGAIKVTIPASGLVTAIEPILCACNGTWIAQGSGNADREVVDSHDCLQVPPEDPKYTLRRVWLTKEEEEGYYYGFANEGLWPLCHMAHTRPVFRTSDWSYYNEVNARFADALVEQIADEQAPVVLIQDYHFALLPRMIKERLPHARVAIFWHIPWPNPESFSICPWQQELLDGLLGADLIGFHVQAHCNNFLNTVDRVLEAQVDWERFSVRHKNHWSSVLPFPISVDFLEQGTVKTDSNTAEERSQLIAELGIETTYLGVGVDRLDYTKGIVERFLAVESFLERHPRYQGRFTFIQIGAPTRSNIPQYANFQRDVENEAARINERFGRGRWKPIVLLSRQHSHKEVERYYRLAHLCMVTSLHDGMNLVSKEFIATRDDLRGVLILSLFTGASRELRDAIIVNPYDTEATGEAIAQALEMDVSEIADRMQRMRNAVSDHNIYWWAGNLIGDLCDLRLSRNTVLKTTIDVTRRAS</sequence>
<reference evidence="3 4" key="1">
    <citation type="journal article" date="2016" name="Int. J. Syst. Evol. Microbiol.">
        <title>Acidipila dinghuensis sp. nov., an acidobacterium isolated from forest soil.</title>
        <authorList>
            <person name="Jiang Y.W."/>
            <person name="Wang J."/>
            <person name="Chen M.H."/>
            <person name="Lv Y.Y."/>
            <person name="Qiu L.H."/>
        </authorList>
    </citation>
    <scope>NUCLEOTIDE SEQUENCE [LARGE SCALE GENOMIC DNA]</scope>
    <source>
        <strain evidence="3 4">DHOF10</strain>
    </source>
</reference>
<dbReference type="CDD" id="cd03788">
    <property type="entry name" value="GT20_TPS"/>
    <property type="match status" value="1"/>
</dbReference>
<dbReference type="RefSeq" id="WP_129207039.1">
    <property type="nucleotide sequence ID" value="NZ_BMGU01000001.1"/>
</dbReference>
<accession>A0A4Q1SJ27</accession>
<dbReference type="OrthoDB" id="9761633at2"/>
<keyword evidence="2" id="KW-0472">Membrane</keyword>
<dbReference type="EMBL" id="SDMK01000001">
    <property type="protein sequence ID" value="RXS97260.1"/>
    <property type="molecule type" value="Genomic_DNA"/>
</dbReference>
<dbReference type="SUPFAM" id="SSF53756">
    <property type="entry name" value="UDP-Glycosyltransferase/glycogen phosphorylase"/>
    <property type="match status" value="1"/>
</dbReference>
<dbReference type="Gene3D" id="3.40.50.2000">
    <property type="entry name" value="Glycogen Phosphorylase B"/>
    <property type="match status" value="2"/>
</dbReference>
<evidence type="ECO:0000256" key="1">
    <source>
        <dbReference type="ARBA" id="ARBA00008799"/>
    </source>
</evidence>
<dbReference type="GO" id="GO:0003825">
    <property type="term" value="F:alpha,alpha-trehalose-phosphate synthase (UDP-forming) activity"/>
    <property type="evidence" value="ECO:0007669"/>
    <property type="project" value="TreeGrafter"/>
</dbReference>
<proteinExistence type="inferred from homology"/>
<gene>
    <name evidence="3" type="ORF">ESZ00_04940</name>
</gene>
<dbReference type="Proteomes" id="UP000290253">
    <property type="component" value="Unassembled WGS sequence"/>
</dbReference>
<feature type="transmembrane region" description="Helical" evidence="2">
    <location>
        <begin position="164"/>
        <end position="187"/>
    </location>
</feature>
<feature type="transmembrane region" description="Helical" evidence="2">
    <location>
        <begin position="6"/>
        <end position="26"/>
    </location>
</feature>
<keyword evidence="2" id="KW-1133">Transmembrane helix</keyword>
<evidence type="ECO:0000313" key="3">
    <source>
        <dbReference type="EMBL" id="RXS97260.1"/>
    </source>
</evidence>
<dbReference type="PANTHER" id="PTHR10788:SF106">
    <property type="entry name" value="BCDNA.GH08860"/>
    <property type="match status" value="1"/>
</dbReference>